<dbReference type="EMBL" id="FUZO01000001">
    <property type="protein sequence ID" value="SKC35860.1"/>
    <property type="molecule type" value="Genomic_DNA"/>
</dbReference>
<comment type="caution">
    <text evidence="1">The sequence shown here is derived from an EMBL/GenBank/DDBJ whole genome shotgun (WGS) entry which is preliminary data.</text>
</comment>
<accession>A0ABY1LFN0</accession>
<sequence length="152" mass="16988">MNEDETLVHVTHDAPWLPPGGRAEVVRRTTPPRPMSVVRLLLRHSDRVFCVPRQGTGRLDLPMLEAASDDVDGTAAVRELVQRITGEHTGMHFIGAVRNVVEAPADGYDWPAPVAHFGVWASDATPMADGTWVRLDDDEHQLRDRHWYPLVS</sequence>
<proteinExistence type="predicted"/>
<dbReference type="Proteomes" id="UP000190827">
    <property type="component" value="Unassembled WGS sequence"/>
</dbReference>
<dbReference type="RefSeq" id="WP_079704206.1">
    <property type="nucleotide sequence ID" value="NZ_FUZO01000001.1"/>
</dbReference>
<name>A0ABY1LFN0_9MICO</name>
<evidence type="ECO:0000313" key="2">
    <source>
        <dbReference type="Proteomes" id="UP000190827"/>
    </source>
</evidence>
<gene>
    <name evidence="1" type="ORF">SAMN06295973_0052</name>
</gene>
<evidence type="ECO:0000313" key="1">
    <source>
        <dbReference type="EMBL" id="SKC35860.1"/>
    </source>
</evidence>
<protein>
    <recommendedName>
        <fullName evidence="3">NUDIX domain-containing protein</fullName>
    </recommendedName>
</protein>
<reference evidence="1 2" key="1">
    <citation type="submission" date="2017-02" db="EMBL/GenBank/DDBJ databases">
        <authorList>
            <person name="Varghese N."/>
            <person name="Submissions S."/>
        </authorList>
    </citation>
    <scope>NUCLEOTIDE SEQUENCE [LARGE SCALE GENOMIC DNA]</scope>
    <source>
        <strain evidence="1 2">VKM Ac-1787</strain>
    </source>
</reference>
<keyword evidence="2" id="KW-1185">Reference proteome</keyword>
<organism evidence="1 2">
    <name type="scientific">Plantibacter cousiniae</name>
    <name type="common">nom. nud.</name>
    <dbReference type="NCBI Taxonomy" id="199709"/>
    <lineage>
        <taxon>Bacteria</taxon>
        <taxon>Bacillati</taxon>
        <taxon>Actinomycetota</taxon>
        <taxon>Actinomycetes</taxon>
        <taxon>Micrococcales</taxon>
        <taxon>Microbacteriaceae</taxon>
        <taxon>Plantibacter</taxon>
    </lineage>
</organism>
<evidence type="ECO:0008006" key="3">
    <source>
        <dbReference type="Google" id="ProtNLM"/>
    </source>
</evidence>